<name>A0A511A9H2_9MICO</name>
<reference evidence="1 2" key="1">
    <citation type="submission" date="2019-07" db="EMBL/GenBank/DDBJ databases">
        <title>Whole genome shotgun sequence of Microbacterium aerolatum NBRC 103071.</title>
        <authorList>
            <person name="Hosoyama A."/>
            <person name="Uohara A."/>
            <person name="Ohji S."/>
            <person name="Ichikawa N."/>
        </authorList>
    </citation>
    <scope>NUCLEOTIDE SEQUENCE [LARGE SCALE GENOMIC DNA]</scope>
    <source>
        <strain evidence="1 2">NBRC 103071</strain>
    </source>
</reference>
<gene>
    <name evidence="1" type="ORF">MAE01_00260</name>
</gene>
<sequence length="105" mass="11405">MRVVVFFVAGLDGRATTAFTAADFVEAAFFDALAPGASAGSSAWSSKDAVTVLRYQREWTFSWARATIGTGWHTGFLDLWIPCVPDHEMATSRAYPEASQGAWLP</sequence>
<evidence type="ECO:0000313" key="1">
    <source>
        <dbReference type="EMBL" id="GEK84850.1"/>
    </source>
</evidence>
<dbReference type="Proteomes" id="UP000321225">
    <property type="component" value="Unassembled WGS sequence"/>
</dbReference>
<comment type="caution">
    <text evidence="1">The sequence shown here is derived from an EMBL/GenBank/DDBJ whole genome shotgun (WGS) entry which is preliminary data.</text>
</comment>
<dbReference type="EMBL" id="BJUW01000001">
    <property type="protein sequence ID" value="GEK84850.1"/>
    <property type="molecule type" value="Genomic_DNA"/>
</dbReference>
<accession>A0A511A9H2</accession>
<proteinExistence type="predicted"/>
<dbReference type="AlphaFoldDB" id="A0A511A9H2"/>
<keyword evidence="2" id="KW-1185">Reference proteome</keyword>
<protein>
    <submittedName>
        <fullName evidence="1">Uncharacterized protein</fullName>
    </submittedName>
</protein>
<organism evidence="1 2">
    <name type="scientific">Microbacterium aerolatum</name>
    <dbReference type="NCBI Taxonomy" id="153731"/>
    <lineage>
        <taxon>Bacteria</taxon>
        <taxon>Bacillati</taxon>
        <taxon>Actinomycetota</taxon>
        <taxon>Actinomycetes</taxon>
        <taxon>Micrococcales</taxon>
        <taxon>Microbacteriaceae</taxon>
        <taxon>Microbacterium</taxon>
    </lineage>
</organism>
<evidence type="ECO:0000313" key="2">
    <source>
        <dbReference type="Proteomes" id="UP000321225"/>
    </source>
</evidence>